<protein>
    <submittedName>
        <fullName evidence="2">Cilia-and flagella-associated protein 61</fullName>
    </submittedName>
</protein>
<dbReference type="Gene3D" id="3.50.50.100">
    <property type="match status" value="1"/>
</dbReference>
<name>A0A226EJ95_FOLCA</name>
<dbReference type="InterPro" id="IPR036188">
    <property type="entry name" value="FAD/NAD-bd_sf"/>
</dbReference>
<dbReference type="PANTHER" id="PTHR21178">
    <property type="entry name" value="CILIA- AND FLAGELLA-ASSOCIATED PROTEIN 61"/>
    <property type="match status" value="1"/>
</dbReference>
<dbReference type="OMA" id="FNDEDHA"/>
<dbReference type="InterPro" id="IPR056299">
    <property type="entry name" value="CFAP61_dimer"/>
</dbReference>
<dbReference type="EMBL" id="LNIX01000003">
    <property type="protein sequence ID" value="OXA57288.1"/>
    <property type="molecule type" value="Genomic_DNA"/>
</dbReference>
<keyword evidence="2" id="KW-0966">Cell projection</keyword>
<keyword evidence="2" id="KW-0282">Flagellum</keyword>
<feature type="domain" description="CFAP61 dimerisation" evidence="1">
    <location>
        <begin position="379"/>
        <end position="506"/>
    </location>
</feature>
<gene>
    <name evidence="2" type="ORF">Fcan01_08350</name>
</gene>
<dbReference type="PANTHER" id="PTHR21178:SF8">
    <property type="entry name" value="CILIA- AND FLAGELLA-ASSOCIATED PROTEIN 61"/>
    <property type="match status" value="1"/>
</dbReference>
<dbReference type="Proteomes" id="UP000198287">
    <property type="component" value="Unassembled WGS sequence"/>
</dbReference>
<accession>A0A226EJ95</accession>
<sequence>MDSWIPVLPRKRIHYNFLNLSTDSYDLERLPPPYATDYQDPFAVIYFGKKFSYDQKINLNSRIVFVGASETTLSCIEKLICSSYRAYKRLTIIDQFGLPGQLPPNVSRDELFTLNKGGTSTSFRNISEWVQRLGMSHWANIVIGTVTRINRERKYIVVNNDRIVPYDILVLAPGQKILIFGAGLRCFACIKSLLLAGVTANRIVIIDTPNFEVEWEAKAGYNMTNTVRIPMEQELKRLGVYWVQNYEFSDWETCPISGLVKRSYFSSPTEKESKISFSTFAFFCFRHRRVNDDLVSALAESYILFQDGIIIDENFKTNDPNIYAAGPATTYKRILLASHHDHMYYQSEEVGHKLAEFLISRVGSEGGGVAEIQTLEVFKFKRPFVRAIELLGGWHYMVMRSPGAPHHTRWLDSNGKCEETCECTTEIVTGSVDPKEDPHQKYFKVQLDDQSRIVGIECMSKRPFSASNFTGLYGQHEVLLNKMMERLEKGETKDLYDHFCQPWFGAFCVDQWETFLLELQELYRTQDIEDGHKIADFIRDYVANLDNPESIQVDPNIIRNIWDSSGLKQEVELKFLAFLKFNKLALPMYARNDYVEDLLEERSSSTLYYPKVVKY</sequence>
<keyword evidence="3" id="KW-1185">Reference proteome</keyword>
<dbReference type="Pfam" id="PF23150">
    <property type="entry name" value="CFAP61_dimer"/>
    <property type="match status" value="1"/>
</dbReference>
<organism evidence="2 3">
    <name type="scientific">Folsomia candida</name>
    <name type="common">Springtail</name>
    <dbReference type="NCBI Taxonomy" id="158441"/>
    <lineage>
        <taxon>Eukaryota</taxon>
        <taxon>Metazoa</taxon>
        <taxon>Ecdysozoa</taxon>
        <taxon>Arthropoda</taxon>
        <taxon>Hexapoda</taxon>
        <taxon>Collembola</taxon>
        <taxon>Entomobryomorpha</taxon>
        <taxon>Isotomoidea</taxon>
        <taxon>Isotomidae</taxon>
        <taxon>Proisotominae</taxon>
        <taxon>Folsomia</taxon>
    </lineage>
</organism>
<reference evidence="2 3" key="1">
    <citation type="submission" date="2015-12" db="EMBL/GenBank/DDBJ databases">
        <title>The genome of Folsomia candida.</title>
        <authorList>
            <person name="Faddeeva A."/>
            <person name="Derks M.F."/>
            <person name="Anvar Y."/>
            <person name="Smit S."/>
            <person name="Van Straalen N."/>
            <person name="Roelofs D."/>
        </authorList>
    </citation>
    <scope>NUCLEOTIDE SEQUENCE [LARGE SCALE GENOMIC DNA]</scope>
    <source>
        <strain evidence="2 3">VU population</strain>
        <tissue evidence="2">Whole body</tissue>
    </source>
</reference>
<evidence type="ECO:0000313" key="3">
    <source>
        <dbReference type="Proteomes" id="UP000198287"/>
    </source>
</evidence>
<proteinExistence type="predicted"/>
<dbReference type="SUPFAM" id="SSF51905">
    <property type="entry name" value="FAD/NAD(P)-binding domain"/>
    <property type="match status" value="1"/>
</dbReference>
<keyword evidence="2" id="KW-0969">Cilium</keyword>
<dbReference type="AlphaFoldDB" id="A0A226EJ95"/>
<evidence type="ECO:0000313" key="2">
    <source>
        <dbReference type="EMBL" id="OXA57288.1"/>
    </source>
</evidence>
<dbReference type="OrthoDB" id="382863at2759"/>
<evidence type="ECO:0000259" key="1">
    <source>
        <dbReference type="Pfam" id="PF23150"/>
    </source>
</evidence>
<comment type="caution">
    <text evidence="2">The sequence shown here is derived from an EMBL/GenBank/DDBJ whole genome shotgun (WGS) entry which is preliminary data.</text>
</comment>
<dbReference type="InterPro" id="IPR038884">
    <property type="entry name" value="CFAP61"/>
</dbReference>